<dbReference type="PANTHER" id="PTHR23522:SF10">
    <property type="entry name" value="3-PHENYLPROPIONIC ACID TRANSPORTER-RELATED"/>
    <property type="match status" value="1"/>
</dbReference>
<feature type="transmembrane region" description="Helical" evidence="8">
    <location>
        <begin position="162"/>
        <end position="179"/>
    </location>
</feature>
<keyword evidence="6 8" id="KW-1133">Transmembrane helix</keyword>
<feature type="transmembrane region" description="Helical" evidence="8">
    <location>
        <begin position="330"/>
        <end position="352"/>
    </location>
</feature>
<reference evidence="10 11" key="1">
    <citation type="submission" date="2010-10" db="EMBL/GenBank/DDBJ databases">
        <title>Complete sequence of Mesorhizobium opportunistum WSM2075.</title>
        <authorList>
            <consortium name="US DOE Joint Genome Institute"/>
            <person name="Lucas S."/>
            <person name="Copeland A."/>
            <person name="Lapidus A."/>
            <person name="Cheng J.-F."/>
            <person name="Bruce D."/>
            <person name="Goodwin L."/>
            <person name="Pitluck S."/>
            <person name="Chertkov O."/>
            <person name="Misra M."/>
            <person name="Detter J.C."/>
            <person name="Han C."/>
            <person name="Tapia R."/>
            <person name="Land M."/>
            <person name="Hauser L."/>
            <person name="Kyrpides N."/>
            <person name="Ovchinnikova G."/>
            <person name="Mavrommatis K.M."/>
            <person name="Tiwari R.P."/>
            <person name="Howieson J.G."/>
            <person name="O'Hara G.W."/>
            <person name="Nandasena K.G."/>
            <person name="Woyke T."/>
        </authorList>
    </citation>
    <scope>NUCLEOTIDE SEQUENCE [LARGE SCALE GENOMIC DNA]</scope>
    <source>
        <strain evidence="11">LMG 24607 / HAMBI 3007 / WSM2075</strain>
    </source>
</reference>
<dbReference type="PIRSF" id="PIRSF004925">
    <property type="entry name" value="HcaT"/>
    <property type="match status" value="1"/>
</dbReference>
<dbReference type="EMBL" id="CP002279">
    <property type="protein sequence ID" value="AEH88737.1"/>
    <property type="molecule type" value="Genomic_DNA"/>
</dbReference>
<dbReference type="KEGG" id="mop:Mesop_4307"/>
<dbReference type="SUPFAM" id="SSF103473">
    <property type="entry name" value="MFS general substrate transporter"/>
    <property type="match status" value="1"/>
</dbReference>
<feature type="transmembrane region" description="Helical" evidence="8">
    <location>
        <begin position="271"/>
        <end position="290"/>
    </location>
</feature>
<organism evidence="10 11">
    <name type="scientific">Mesorhizobium opportunistum (strain LMG 24607 / HAMBI 3007 / WSM2075)</name>
    <dbReference type="NCBI Taxonomy" id="536019"/>
    <lineage>
        <taxon>Bacteria</taxon>
        <taxon>Pseudomonadati</taxon>
        <taxon>Pseudomonadota</taxon>
        <taxon>Alphaproteobacteria</taxon>
        <taxon>Hyphomicrobiales</taxon>
        <taxon>Phyllobacteriaceae</taxon>
        <taxon>Mesorhizobium</taxon>
    </lineage>
</organism>
<feature type="transmembrane region" description="Helical" evidence="8">
    <location>
        <begin position="296"/>
        <end position="318"/>
    </location>
</feature>
<keyword evidence="2" id="KW-0813">Transport</keyword>
<name>F7Y9L1_MESOW</name>
<feature type="domain" description="Major facilitator superfamily (MFS) profile" evidence="9">
    <location>
        <begin position="1"/>
        <end position="387"/>
    </location>
</feature>
<keyword evidence="3" id="KW-1003">Cell membrane</keyword>
<evidence type="ECO:0000256" key="2">
    <source>
        <dbReference type="ARBA" id="ARBA00022448"/>
    </source>
</evidence>
<dbReference type="GO" id="GO:0015528">
    <property type="term" value="F:lactose:proton symporter activity"/>
    <property type="evidence" value="ECO:0007669"/>
    <property type="project" value="TreeGrafter"/>
</dbReference>
<keyword evidence="5 8" id="KW-0812">Transmembrane</keyword>
<dbReference type="HOGENOM" id="CLU_013133_6_0_5"/>
<dbReference type="GO" id="GO:0030395">
    <property type="term" value="F:lactose binding"/>
    <property type="evidence" value="ECO:0007669"/>
    <property type="project" value="TreeGrafter"/>
</dbReference>
<comment type="subcellular location">
    <subcellularLocation>
        <location evidence="1">Cell inner membrane</location>
        <topology evidence="1">Multi-pass membrane protein</topology>
    </subcellularLocation>
</comment>
<evidence type="ECO:0000313" key="11">
    <source>
        <dbReference type="Proteomes" id="UP000001623"/>
    </source>
</evidence>
<evidence type="ECO:0000313" key="10">
    <source>
        <dbReference type="EMBL" id="AEH88737.1"/>
    </source>
</evidence>
<feature type="transmembrane region" description="Helical" evidence="8">
    <location>
        <begin position="136"/>
        <end position="156"/>
    </location>
</feature>
<sequence length="390" mass="39990">MARLGPLLAFLALYAAIYAAFGTASPFWPRYFEARGLTPEELGVLFGLGNAARLIAGPLANRIADIFGALRVTLAVCIGIAVAGTIGLAAVQGLFLLLLVYLTQSAGLAPITTLADALATGASVREPGFEYGWVRGAASAAFVVGTLAAGQVVGIFELDAIIWMYAALLAAALAAAALVPESDTNAERAADPVGQSVMGGLRELLDVPTFRRMVVLAALIYGSHAMHDIFSVIRWTAAGVGTAASSILWSEAVAAEVVVFVLVGPILLRRLGVAGAAALAAVAGILRWVVEAGTAAGWMLAFVQPLHGITFALLHLACMRVIASSVPAHLAATAQALYAIGPGLATAGLVWVSGQLYGAYGPPAFLVMAGLCALSLPLVIGLRERPPSPD</sequence>
<evidence type="ECO:0000256" key="1">
    <source>
        <dbReference type="ARBA" id="ARBA00004429"/>
    </source>
</evidence>
<accession>F7Y9L1</accession>
<dbReference type="PANTHER" id="PTHR23522">
    <property type="entry name" value="BLL5896 PROTEIN"/>
    <property type="match status" value="1"/>
</dbReference>
<dbReference type="eggNOG" id="COG2814">
    <property type="taxonomic scope" value="Bacteria"/>
</dbReference>
<dbReference type="STRING" id="536019.Mesop_4307"/>
<feature type="transmembrane region" description="Helical" evidence="8">
    <location>
        <begin position="364"/>
        <end position="382"/>
    </location>
</feature>
<dbReference type="InterPro" id="IPR020846">
    <property type="entry name" value="MFS_dom"/>
</dbReference>
<dbReference type="AlphaFoldDB" id="F7Y9L1"/>
<dbReference type="InterPro" id="IPR026032">
    <property type="entry name" value="HcaT-like"/>
</dbReference>
<evidence type="ECO:0000256" key="4">
    <source>
        <dbReference type="ARBA" id="ARBA00022519"/>
    </source>
</evidence>
<dbReference type="InterPro" id="IPR024989">
    <property type="entry name" value="MFS_assoc_dom"/>
</dbReference>
<dbReference type="Pfam" id="PF12832">
    <property type="entry name" value="MFS_1_like"/>
    <property type="match status" value="1"/>
</dbReference>
<dbReference type="InterPro" id="IPR036259">
    <property type="entry name" value="MFS_trans_sf"/>
</dbReference>
<dbReference type="RefSeq" id="WP_013895413.1">
    <property type="nucleotide sequence ID" value="NC_015675.1"/>
</dbReference>
<dbReference type="NCBIfam" id="NF037955">
    <property type="entry name" value="mfs"/>
    <property type="match status" value="1"/>
</dbReference>
<dbReference type="Proteomes" id="UP000001623">
    <property type="component" value="Chromosome"/>
</dbReference>
<gene>
    <name evidence="10" type="ordered locus">Mesop_4307</name>
</gene>
<evidence type="ECO:0000256" key="7">
    <source>
        <dbReference type="ARBA" id="ARBA00023136"/>
    </source>
</evidence>
<evidence type="ECO:0000256" key="6">
    <source>
        <dbReference type="ARBA" id="ARBA00022989"/>
    </source>
</evidence>
<feature type="transmembrane region" description="Helical" evidence="8">
    <location>
        <begin position="243"/>
        <end position="264"/>
    </location>
</feature>
<keyword evidence="7 8" id="KW-0472">Membrane</keyword>
<feature type="transmembrane region" description="Helical" evidence="8">
    <location>
        <begin position="72"/>
        <end position="101"/>
    </location>
</feature>
<protein>
    <submittedName>
        <fullName evidence="10">Major facilitator superfamily MFS_1</fullName>
    </submittedName>
</protein>
<dbReference type="Gene3D" id="1.20.1250.20">
    <property type="entry name" value="MFS general substrate transporter like domains"/>
    <property type="match status" value="2"/>
</dbReference>
<proteinExistence type="predicted"/>
<dbReference type="PROSITE" id="PS50850">
    <property type="entry name" value="MFS"/>
    <property type="match status" value="1"/>
</dbReference>
<keyword evidence="4" id="KW-0997">Cell inner membrane</keyword>
<evidence type="ECO:0000256" key="8">
    <source>
        <dbReference type="SAM" id="Phobius"/>
    </source>
</evidence>
<evidence type="ECO:0000256" key="3">
    <source>
        <dbReference type="ARBA" id="ARBA00022475"/>
    </source>
</evidence>
<dbReference type="GO" id="GO:0005886">
    <property type="term" value="C:plasma membrane"/>
    <property type="evidence" value="ECO:0007669"/>
    <property type="project" value="UniProtKB-SubCell"/>
</dbReference>
<evidence type="ECO:0000259" key="9">
    <source>
        <dbReference type="PROSITE" id="PS50850"/>
    </source>
</evidence>
<evidence type="ECO:0000256" key="5">
    <source>
        <dbReference type="ARBA" id="ARBA00022692"/>
    </source>
</evidence>